<sequence>MLNLKQSLNRLRNKGVSTDLDKKRARFGLLCSLPTAILLLIFIFIPAINIFRMSAYKWSGYSDDKKFVGLANFQKLLGDMKFIHVFQNTVLLLVVVTSVTLPLAVIFAAILMQNRIIGSSLIRFILYVPAVLSIVVVAAIFSSIYDQKDGLLNALLHLLHLDAVKIMWLGDQKIVIYSIGLAMLWQSLGYYMVMYMSSMAGIDPQIYEAARIDGASKTRQLFSITIPLIWNNLRTTLTFFILSSVNLSFVLVMALTNGGPDNASQVLLGYMYSQAYTNSSYGYGMAIGVVIFVFSFVVSLIVNMVTKSEVLEH</sequence>
<evidence type="ECO:0000313" key="9">
    <source>
        <dbReference type="EMBL" id="PNS43407.1"/>
    </source>
</evidence>
<dbReference type="GO" id="GO:0005886">
    <property type="term" value="C:plasma membrane"/>
    <property type="evidence" value="ECO:0007669"/>
    <property type="project" value="UniProtKB-SubCell"/>
</dbReference>
<evidence type="ECO:0000313" key="10">
    <source>
        <dbReference type="Proteomes" id="UP000236146"/>
    </source>
</evidence>
<accession>A0A2K1SV40</accession>
<evidence type="ECO:0000256" key="5">
    <source>
        <dbReference type="ARBA" id="ARBA00022989"/>
    </source>
</evidence>
<evidence type="ECO:0000256" key="7">
    <source>
        <dbReference type="RuleBase" id="RU363032"/>
    </source>
</evidence>
<dbReference type="InterPro" id="IPR035906">
    <property type="entry name" value="MetI-like_sf"/>
</dbReference>
<dbReference type="Proteomes" id="UP000236146">
    <property type="component" value="Unassembled WGS sequence"/>
</dbReference>
<keyword evidence="6 7" id="KW-0472">Membrane</keyword>
<dbReference type="PANTHER" id="PTHR30193">
    <property type="entry name" value="ABC TRANSPORTER PERMEASE PROTEIN"/>
    <property type="match status" value="1"/>
</dbReference>
<evidence type="ECO:0000256" key="3">
    <source>
        <dbReference type="ARBA" id="ARBA00022475"/>
    </source>
</evidence>
<keyword evidence="2 7" id="KW-0813">Transport</keyword>
<comment type="similarity">
    <text evidence="7">Belongs to the binding-protein-dependent transport system permease family.</text>
</comment>
<keyword evidence="3" id="KW-1003">Cell membrane</keyword>
<gene>
    <name evidence="9" type="ORF">BFS05_02160</name>
</gene>
<dbReference type="OrthoDB" id="5174895at2"/>
<dbReference type="PROSITE" id="PS50928">
    <property type="entry name" value="ABC_TM1"/>
    <property type="match status" value="1"/>
</dbReference>
<dbReference type="AlphaFoldDB" id="A0A2K1SV40"/>
<dbReference type="EMBL" id="MNLH01000002">
    <property type="protein sequence ID" value="PNS43407.1"/>
    <property type="molecule type" value="Genomic_DNA"/>
</dbReference>
<evidence type="ECO:0000256" key="6">
    <source>
        <dbReference type="ARBA" id="ARBA00023136"/>
    </source>
</evidence>
<dbReference type="Gene3D" id="1.10.3720.10">
    <property type="entry name" value="MetI-like"/>
    <property type="match status" value="1"/>
</dbReference>
<feature type="transmembrane region" description="Helical" evidence="7">
    <location>
        <begin position="124"/>
        <end position="145"/>
    </location>
</feature>
<feature type="transmembrane region" description="Helical" evidence="7">
    <location>
        <begin position="27"/>
        <end position="51"/>
    </location>
</feature>
<reference evidence="9 10" key="1">
    <citation type="submission" date="2016-10" db="EMBL/GenBank/DDBJ databases">
        <authorList>
            <person name="Varghese N."/>
        </authorList>
    </citation>
    <scope>NUCLEOTIDE SEQUENCE [LARGE SCALE GENOMIC DNA]</scope>
    <source>
        <strain evidence="9 10">KA00225</strain>
    </source>
</reference>
<organism evidence="9 10">
    <name type="scientific">Gardnerella vaginalis</name>
    <dbReference type="NCBI Taxonomy" id="2702"/>
    <lineage>
        <taxon>Bacteria</taxon>
        <taxon>Bacillati</taxon>
        <taxon>Actinomycetota</taxon>
        <taxon>Actinomycetes</taxon>
        <taxon>Bifidobacteriales</taxon>
        <taxon>Bifidobacteriaceae</taxon>
        <taxon>Gardnerella</taxon>
    </lineage>
</organism>
<evidence type="ECO:0000256" key="2">
    <source>
        <dbReference type="ARBA" id="ARBA00022448"/>
    </source>
</evidence>
<dbReference type="PANTHER" id="PTHR30193:SF37">
    <property type="entry name" value="INNER MEMBRANE ABC TRANSPORTER PERMEASE PROTEIN YCJO"/>
    <property type="match status" value="1"/>
</dbReference>
<feature type="domain" description="ABC transmembrane type-1" evidence="8">
    <location>
        <begin position="86"/>
        <end position="302"/>
    </location>
</feature>
<feature type="transmembrane region" description="Helical" evidence="7">
    <location>
        <begin position="174"/>
        <end position="193"/>
    </location>
</feature>
<dbReference type="Pfam" id="PF00528">
    <property type="entry name" value="BPD_transp_1"/>
    <property type="match status" value="1"/>
</dbReference>
<comment type="subcellular location">
    <subcellularLocation>
        <location evidence="1 7">Cell membrane</location>
        <topology evidence="1 7">Multi-pass membrane protein</topology>
    </subcellularLocation>
</comment>
<protein>
    <submittedName>
        <fullName evidence="9">ABC transporter permease</fullName>
    </submittedName>
</protein>
<dbReference type="InterPro" id="IPR000515">
    <property type="entry name" value="MetI-like"/>
</dbReference>
<dbReference type="SUPFAM" id="SSF161098">
    <property type="entry name" value="MetI-like"/>
    <property type="match status" value="1"/>
</dbReference>
<feature type="transmembrane region" description="Helical" evidence="7">
    <location>
        <begin position="280"/>
        <end position="305"/>
    </location>
</feature>
<dbReference type="GO" id="GO:0055085">
    <property type="term" value="P:transmembrane transport"/>
    <property type="evidence" value="ECO:0007669"/>
    <property type="project" value="InterPro"/>
</dbReference>
<feature type="transmembrane region" description="Helical" evidence="7">
    <location>
        <begin position="237"/>
        <end position="260"/>
    </location>
</feature>
<evidence type="ECO:0000256" key="4">
    <source>
        <dbReference type="ARBA" id="ARBA00022692"/>
    </source>
</evidence>
<dbReference type="RefSeq" id="WP_103084409.1">
    <property type="nucleotide sequence ID" value="NZ_JBLLPE010000002.1"/>
</dbReference>
<proteinExistence type="inferred from homology"/>
<feature type="transmembrane region" description="Helical" evidence="7">
    <location>
        <begin position="90"/>
        <end position="112"/>
    </location>
</feature>
<dbReference type="InterPro" id="IPR051393">
    <property type="entry name" value="ABC_transporter_permease"/>
</dbReference>
<dbReference type="CDD" id="cd06261">
    <property type="entry name" value="TM_PBP2"/>
    <property type="match status" value="1"/>
</dbReference>
<keyword evidence="4 7" id="KW-0812">Transmembrane</keyword>
<evidence type="ECO:0000256" key="1">
    <source>
        <dbReference type="ARBA" id="ARBA00004651"/>
    </source>
</evidence>
<keyword evidence="5 7" id="KW-1133">Transmembrane helix</keyword>
<evidence type="ECO:0000259" key="8">
    <source>
        <dbReference type="PROSITE" id="PS50928"/>
    </source>
</evidence>
<comment type="caution">
    <text evidence="9">The sequence shown here is derived from an EMBL/GenBank/DDBJ whole genome shotgun (WGS) entry which is preliminary data.</text>
</comment>
<name>A0A2K1SV40_GARVA</name>